<feature type="transmembrane region" description="Helical" evidence="1">
    <location>
        <begin position="73"/>
        <end position="93"/>
    </location>
</feature>
<accession>A0A0P9D5X2</accession>
<name>A0A0P9D5X2_9CHLR</name>
<feature type="transmembrane region" description="Helical" evidence="1">
    <location>
        <begin position="14"/>
        <end position="38"/>
    </location>
</feature>
<evidence type="ECO:0000313" key="2">
    <source>
        <dbReference type="EMBL" id="KPV54465.1"/>
    </source>
</evidence>
<feature type="transmembrane region" description="Helical" evidence="1">
    <location>
        <begin position="105"/>
        <end position="124"/>
    </location>
</feature>
<protein>
    <submittedName>
        <fullName evidence="2">Uncharacterized protein</fullName>
    </submittedName>
</protein>
<comment type="caution">
    <text evidence="2">The sequence shown here is derived from an EMBL/GenBank/DDBJ whole genome shotgun (WGS) entry which is preliminary data.</text>
</comment>
<organism evidence="2 3">
    <name type="scientific">Kouleothrix aurantiaca</name>
    <dbReference type="NCBI Taxonomy" id="186479"/>
    <lineage>
        <taxon>Bacteria</taxon>
        <taxon>Bacillati</taxon>
        <taxon>Chloroflexota</taxon>
        <taxon>Chloroflexia</taxon>
        <taxon>Chloroflexales</taxon>
        <taxon>Roseiflexineae</taxon>
        <taxon>Roseiflexaceae</taxon>
        <taxon>Kouleothrix</taxon>
    </lineage>
</organism>
<proteinExistence type="predicted"/>
<keyword evidence="3" id="KW-1185">Reference proteome</keyword>
<feature type="transmembrane region" description="Helical" evidence="1">
    <location>
        <begin position="50"/>
        <end position="68"/>
    </location>
</feature>
<dbReference type="EMBL" id="LJCR01000053">
    <property type="protein sequence ID" value="KPV54465.1"/>
    <property type="molecule type" value="Genomic_DNA"/>
</dbReference>
<evidence type="ECO:0000313" key="3">
    <source>
        <dbReference type="Proteomes" id="UP000050509"/>
    </source>
</evidence>
<keyword evidence="1" id="KW-1133">Transmembrane helix</keyword>
<reference evidence="2 3" key="1">
    <citation type="submission" date="2015-09" db="EMBL/GenBank/DDBJ databases">
        <title>Draft genome sequence of Kouleothrix aurantiaca JCM 19913.</title>
        <authorList>
            <person name="Hemp J."/>
        </authorList>
    </citation>
    <scope>NUCLEOTIDE SEQUENCE [LARGE SCALE GENOMIC DNA]</scope>
    <source>
        <strain evidence="2 3">COM-B</strain>
    </source>
</reference>
<evidence type="ECO:0000256" key="1">
    <source>
        <dbReference type="SAM" id="Phobius"/>
    </source>
</evidence>
<dbReference type="Proteomes" id="UP000050509">
    <property type="component" value="Unassembled WGS sequence"/>
</dbReference>
<keyword evidence="1" id="KW-0812">Transmembrane</keyword>
<keyword evidence="1" id="KW-0472">Membrane</keyword>
<dbReference type="AlphaFoldDB" id="A0A0P9D5X2"/>
<sequence>MIALEQQTDSRPRLIWLSVVLALLVAEAYTLIGLNILGVGDLPSAERPAAVVYAAAGCYLLGGLLILLRRRWLWVAGLLINTLVMWIFFRAYAARPAVLFSSGGLITKAAQIMLELSLIALIIADRRSARRA</sequence>
<gene>
    <name evidence="2" type="ORF">SE17_03620</name>
</gene>